<evidence type="ECO:0008006" key="4">
    <source>
        <dbReference type="Google" id="ProtNLM"/>
    </source>
</evidence>
<accession>A0A1C4D7D3</accession>
<dbReference type="AlphaFoldDB" id="A0A1C4D7D3"/>
<dbReference type="Proteomes" id="UP000199698">
    <property type="component" value="Unassembled WGS sequence"/>
</dbReference>
<evidence type="ECO:0000313" key="3">
    <source>
        <dbReference type="Proteomes" id="UP000199698"/>
    </source>
</evidence>
<name>A0A1C4D7D3_9GAMM</name>
<keyword evidence="3" id="KW-1185">Reference proteome</keyword>
<organism evidence="2 3">
    <name type="scientific">Gilliamella intestini</name>
    <dbReference type="NCBI Taxonomy" id="1798183"/>
    <lineage>
        <taxon>Bacteria</taxon>
        <taxon>Pseudomonadati</taxon>
        <taxon>Pseudomonadota</taxon>
        <taxon>Gammaproteobacteria</taxon>
        <taxon>Orbales</taxon>
        <taxon>Orbaceae</taxon>
        <taxon>Gilliamella</taxon>
    </lineage>
</organism>
<dbReference type="EMBL" id="FMBA01000061">
    <property type="protein sequence ID" value="SCC27243.1"/>
    <property type="molecule type" value="Genomic_DNA"/>
</dbReference>
<dbReference type="RefSeq" id="WP_091125586.1">
    <property type="nucleotide sequence ID" value="NZ_FMBA01000061.1"/>
</dbReference>
<keyword evidence="1" id="KW-0732">Signal</keyword>
<protein>
    <recommendedName>
        <fullName evidence="4">SH3 domain-containing protein</fullName>
    </recommendedName>
</protein>
<dbReference type="Gene3D" id="2.30.30.40">
    <property type="entry name" value="SH3 Domains"/>
    <property type="match status" value="1"/>
</dbReference>
<dbReference type="STRING" id="1798183.GA0061080_106111"/>
<feature type="signal peptide" evidence="1">
    <location>
        <begin position="1"/>
        <end position="23"/>
    </location>
</feature>
<evidence type="ECO:0000256" key="1">
    <source>
        <dbReference type="SAM" id="SignalP"/>
    </source>
</evidence>
<gene>
    <name evidence="2" type="ORF">GA0061080_106111</name>
</gene>
<sequence>MILNKMPCFVLFFFTFFTLIVSAQTEKEELDQLMHIWAERDFAEEVSIVSDFLKSKGYKIPSEKEFKKRSLDYFGIDVESITFDCQYMLSKYDYNCFTKNGRFLLTYTESFLISEYKGFDVPLTPKQGLELLNSPDNEYSPHLIAYNKLLFNDNADTFVKNYFLSNRKSSLQEVVIYFNYEKNSLLYEVSLPVWDDDLRNMWHFIFYNNPQKEYRKRLLNDLYIQSGEYVISTLLKVLSDNWYIYPKGIPISENKKITITPTSQDKALLHLIKLQSQHQSKETSLVDSQRKAYQYLVNFYEIDNKLESRLKENNYYNMGLKVLAEEQKVISESKNILIENHYITKSNDNYINFRSEPNSKAPIVNKLLNNIDLIKINAQGEWLYVKLTDNPSMKGYIHLSQLEYNNNN</sequence>
<reference evidence="3" key="1">
    <citation type="submission" date="2016-08" db="EMBL/GenBank/DDBJ databases">
        <authorList>
            <person name="Varghese N."/>
            <person name="Submissions Spin"/>
        </authorList>
    </citation>
    <scope>NUCLEOTIDE SEQUENCE [LARGE SCALE GENOMIC DNA]</scope>
    <source>
        <strain evidence="3">R-53144</strain>
    </source>
</reference>
<evidence type="ECO:0000313" key="2">
    <source>
        <dbReference type="EMBL" id="SCC27243.1"/>
    </source>
</evidence>
<dbReference type="OrthoDB" id="7054664at2"/>
<feature type="chain" id="PRO_5008690370" description="SH3 domain-containing protein" evidence="1">
    <location>
        <begin position="24"/>
        <end position="408"/>
    </location>
</feature>
<proteinExistence type="predicted"/>